<evidence type="ECO:0000256" key="6">
    <source>
        <dbReference type="ARBA" id="ARBA00023274"/>
    </source>
</evidence>
<dbReference type="InterPro" id="IPR022804">
    <property type="entry name" value="Ribosomal_uL5_arc"/>
</dbReference>
<name>A0A0H4T360_9EURY</name>
<reference evidence="11" key="1">
    <citation type="journal article" date="2015" name="ISME J.">
        <title>Aquifer environment selects for microbial species cohorts in sediment and groundwater.</title>
        <authorList>
            <person name="Hug L.A."/>
            <person name="Thomas B.C."/>
            <person name="Brown C.T."/>
            <person name="Frischkorn K.R."/>
            <person name="Williams K.H."/>
            <person name="Tringe S.G."/>
            <person name="Banfield J.F."/>
        </authorList>
    </citation>
    <scope>NUCLEOTIDE SEQUENCE</scope>
</reference>
<keyword evidence="4 7" id="KW-0694">RNA-binding</keyword>
<accession>A0A0H4T360</accession>
<dbReference type="GO" id="GO:0019843">
    <property type="term" value="F:rRNA binding"/>
    <property type="evidence" value="ECO:0007669"/>
    <property type="project" value="UniProtKB-UniRule"/>
</dbReference>
<dbReference type="Pfam" id="PF00281">
    <property type="entry name" value="Ribosomal_L5"/>
    <property type="match status" value="1"/>
</dbReference>
<dbReference type="GO" id="GO:0000049">
    <property type="term" value="F:tRNA binding"/>
    <property type="evidence" value="ECO:0007669"/>
    <property type="project" value="UniProtKB-UniRule"/>
</dbReference>
<feature type="domain" description="Large ribosomal subunit protein uL5 N-terminal" evidence="9">
    <location>
        <begin position="3"/>
        <end position="56"/>
    </location>
</feature>
<dbReference type="AlphaFoldDB" id="A0A0H4T360"/>
<gene>
    <name evidence="7" type="primary">rpl5</name>
</gene>
<dbReference type="GO" id="GO:0005840">
    <property type="term" value="C:ribosome"/>
    <property type="evidence" value="ECO:0007669"/>
    <property type="project" value="UniProtKB-KW"/>
</dbReference>
<comment type="similarity">
    <text evidence="1 7 8">Belongs to the universal ribosomal protein uL5 family.</text>
</comment>
<feature type="domain" description="Large ribosomal subunit protein uL5 C-terminal" evidence="10">
    <location>
        <begin position="60"/>
        <end position="159"/>
    </location>
</feature>
<evidence type="ECO:0000259" key="10">
    <source>
        <dbReference type="Pfam" id="PF00673"/>
    </source>
</evidence>
<evidence type="ECO:0000313" key="11">
    <source>
        <dbReference type="EMBL" id="AKQ02093.1"/>
    </source>
</evidence>
<dbReference type="FunFam" id="3.30.1440.10:FF:000002">
    <property type="entry name" value="60S ribosomal protein L11"/>
    <property type="match status" value="1"/>
</dbReference>
<evidence type="ECO:0000256" key="1">
    <source>
        <dbReference type="ARBA" id="ARBA00008553"/>
    </source>
</evidence>
<keyword evidence="5 7" id="KW-0689">Ribosomal protein</keyword>
<evidence type="ECO:0000256" key="3">
    <source>
        <dbReference type="ARBA" id="ARBA00022730"/>
    </source>
</evidence>
<evidence type="ECO:0000256" key="4">
    <source>
        <dbReference type="ARBA" id="ARBA00022884"/>
    </source>
</evidence>
<dbReference type="GO" id="GO:0006412">
    <property type="term" value="P:translation"/>
    <property type="evidence" value="ECO:0007669"/>
    <property type="project" value="UniProtKB-UniRule"/>
</dbReference>
<sequence>MTNPMRAISVGKVVVNIGVGEAGEKLLKAVKVLELVTGHKPVQTLSRSTIRDWGIRRNMPIGTLVTLRGKDAFAFLKKALAIRSNRLAGYSFDPHGNFSFGIPDYTDFEGMRYDPEIGVFGMDIAVVLKRPGWRVAERKIASRKIPRSHRITREEGIEFVRSTFNAEVVE</sequence>
<evidence type="ECO:0000256" key="7">
    <source>
        <dbReference type="HAMAP-Rule" id="MF_01333"/>
    </source>
</evidence>
<dbReference type="SUPFAM" id="SSF55282">
    <property type="entry name" value="RL5-like"/>
    <property type="match status" value="1"/>
</dbReference>
<dbReference type="PANTHER" id="PTHR11994">
    <property type="entry name" value="60S RIBOSOMAL PROTEIN L11-RELATED"/>
    <property type="match status" value="1"/>
</dbReference>
<evidence type="ECO:0000259" key="9">
    <source>
        <dbReference type="Pfam" id="PF00281"/>
    </source>
</evidence>
<dbReference type="Gene3D" id="3.30.1440.10">
    <property type="match status" value="1"/>
</dbReference>
<dbReference type="InterPro" id="IPR031309">
    <property type="entry name" value="Ribosomal_uL5_C"/>
</dbReference>
<proteinExistence type="inferred from homology"/>
<dbReference type="InterPro" id="IPR031310">
    <property type="entry name" value="Ribosomal_uL5_N"/>
</dbReference>
<dbReference type="Pfam" id="PF00673">
    <property type="entry name" value="Ribosomal_L5_C"/>
    <property type="match status" value="1"/>
</dbReference>
<dbReference type="GO" id="GO:0003735">
    <property type="term" value="F:structural constituent of ribosome"/>
    <property type="evidence" value="ECO:0007669"/>
    <property type="project" value="InterPro"/>
</dbReference>
<comment type="function">
    <text evidence="7">This is 1 of the proteins that bind and probably mediate the attachment of the 5S RNA into the large ribosomal subunit, where it forms part of the central protuberance. In the 70S ribosome it contacts protein S13 of the 30S subunit (bridge B1b), connecting the 2 subunits; this bridge is implicated in subunit movement. May contact the P site tRNA; the 5S rRNA and some of its associated proteins might help stabilize positioning of ribosome-bound tRNAs.</text>
</comment>
<dbReference type="HAMAP" id="MF_01333_A">
    <property type="entry name" value="Ribosomal_uL5_A"/>
    <property type="match status" value="1"/>
</dbReference>
<dbReference type="EMBL" id="KT006992">
    <property type="protein sequence ID" value="AKQ02093.1"/>
    <property type="molecule type" value="Genomic_DNA"/>
</dbReference>
<dbReference type="NCBIfam" id="NF003258">
    <property type="entry name" value="PRK04219.1"/>
    <property type="match status" value="1"/>
</dbReference>
<keyword evidence="6 7" id="KW-0687">Ribonucleoprotein</keyword>
<dbReference type="GO" id="GO:1990904">
    <property type="term" value="C:ribonucleoprotein complex"/>
    <property type="evidence" value="ECO:0007669"/>
    <property type="project" value="UniProtKB-KW"/>
</dbReference>
<evidence type="ECO:0000256" key="5">
    <source>
        <dbReference type="ARBA" id="ARBA00022980"/>
    </source>
</evidence>
<dbReference type="InterPro" id="IPR022803">
    <property type="entry name" value="Ribosomal_uL5_dom_sf"/>
</dbReference>
<keyword evidence="3 7" id="KW-0699">rRNA-binding</keyword>
<protein>
    <recommendedName>
        <fullName evidence="7">Large ribosomal subunit protein uL5</fullName>
    </recommendedName>
</protein>
<keyword evidence="2 7" id="KW-0820">tRNA-binding</keyword>
<dbReference type="PIRSF" id="PIRSF002161">
    <property type="entry name" value="Ribosomal_L5"/>
    <property type="match status" value="1"/>
</dbReference>
<evidence type="ECO:0000256" key="2">
    <source>
        <dbReference type="ARBA" id="ARBA00022555"/>
    </source>
</evidence>
<dbReference type="InterPro" id="IPR057266">
    <property type="entry name" value="Ribosomal_uL5_euk/arc-type"/>
</dbReference>
<organism evidence="11">
    <name type="scientific">uncultured euryarchaeote Rifle_16ft_4_minimus_34155</name>
    <dbReference type="NCBI Taxonomy" id="1665193"/>
    <lineage>
        <taxon>Archaea</taxon>
        <taxon>Methanobacteriati</taxon>
        <taxon>Methanobacteriota</taxon>
        <taxon>environmental samples</taxon>
    </lineage>
</organism>
<evidence type="ECO:0000256" key="8">
    <source>
        <dbReference type="RuleBase" id="RU003930"/>
    </source>
</evidence>
<comment type="subunit">
    <text evidence="7">Part of the 50S ribosomal subunit; contacts the 5S rRNA and probably tRNA. Forms a bridge to the 30S subunit in the 70S ribosome.</text>
</comment>
<dbReference type="InterPro" id="IPR002132">
    <property type="entry name" value="Ribosomal_uL5"/>
</dbReference>